<comment type="caution">
    <text evidence="3">The sequence shown here is derived from an EMBL/GenBank/DDBJ whole genome shotgun (WGS) entry which is preliminary data.</text>
</comment>
<organism evidence="3 4">
    <name type="scientific">Sphingomonas insulae</name>
    <dbReference type="NCBI Taxonomy" id="424800"/>
    <lineage>
        <taxon>Bacteria</taxon>
        <taxon>Pseudomonadati</taxon>
        <taxon>Pseudomonadota</taxon>
        <taxon>Alphaproteobacteria</taxon>
        <taxon>Sphingomonadales</taxon>
        <taxon>Sphingomonadaceae</taxon>
        <taxon>Sphingomonas</taxon>
    </lineage>
</organism>
<keyword evidence="4" id="KW-1185">Reference proteome</keyword>
<dbReference type="RefSeq" id="WP_163959243.1">
    <property type="nucleotide sequence ID" value="NZ_BAAAES010000008.1"/>
</dbReference>
<dbReference type="EMBL" id="BAAAES010000008">
    <property type="protein sequence ID" value="GAA0667425.1"/>
    <property type="molecule type" value="Genomic_DNA"/>
</dbReference>
<reference evidence="4" key="1">
    <citation type="journal article" date="2019" name="Int. J. Syst. Evol. Microbiol.">
        <title>The Global Catalogue of Microorganisms (GCM) 10K type strain sequencing project: providing services to taxonomists for standard genome sequencing and annotation.</title>
        <authorList>
            <consortium name="The Broad Institute Genomics Platform"/>
            <consortium name="The Broad Institute Genome Sequencing Center for Infectious Disease"/>
            <person name="Wu L."/>
            <person name="Ma J."/>
        </authorList>
    </citation>
    <scope>NUCLEOTIDE SEQUENCE [LARGE SCALE GENOMIC DNA]</scope>
    <source>
        <strain evidence="4">JCM 14603</strain>
    </source>
</reference>
<keyword evidence="1" id="KW-0238">DNA-binding</keyword>
<dbReference type="Pfam" id="PF04014">
    <property type="entry name" value="MazE_antitoxin"/>
    <property type="match status" value="1"/>
</dbReference>
<gene>
    <name evidence="3" type="ORF">GCM10009102_16850</name>
</gene>
<dbReference type="NCBIfam" id="TIGR01439">
    <property type="entry name" value="lp_hng_hel_AbrB"/>
    <property type="match status" value="1"/>
</dbReference>
<dbReference type="PROSITE" id="PS51740">
    <property type="entry name" value="SPOVT_ABRB"/>
    <property type="match status" value="1"/>
</dbReference>
<evidence type="ECO:0000259" key="2">
    <source>
        <dbReference type="PROSITE" id="PS51740"/>
    </source>
</evidence>
<feature type="domain" description="SpoVT-AbrB" evidence="2">
    <location>
        <begin position="2"/>
        <end position="48"/>
    </location>
</feature>
<evidence type="ECO:0000256" key="1">
    <source>
        <dbReference type="PROSITE-ProRule" id="PRU01076"/>
    </source>
</evidence>
<dbReference type="SMART" id="SM00966">
    <property type="entry name" value="SpoVT_AbrB"/>
    <property type="match status" value="1"/>
</dbReference>
<dbReference type="InterPro" id="IPR037914">
    <property type="entry name" value="SpoVT-AbrB_sf"/>
</dbReference>
<dbReference type="SUPFAM" id="SSF89447">
    <property type="entry name" value="AbrB/MazE/MraZ-like"/>
    <property type="match status" value="1"/>
</dbReference>
<dbReference type="Gene3D" id="2.10.260.10">
    <property type="match status" value="1"/>
</dbReference>
<proteinExistence type="predicted"/>
<protein>
    <recommendedName>
        <fullName evidence="2">SpoVT-AbrB domain-containing protein</fullName>
    </recommendedName>
</protein>
<accession>A0ABP3SZ31</accession>
<evidence type="ECO:0000313" key="3">
    <source>
        <dbReference type="EMBL" id="GAA0667425.1"/>
    </source>
</evidence>
<evidence type="ECO:0000313" key="4">
    <source>
        <dbReference type="Proteomes" id="UP001500238"/>
    </source>
</evidence>
<dbReference type="InterPro" id="IPR007159">
    <property type="entry name" value="SpoVT-AbrB_dom"/>
</dbReference>
<sequence>MNAFTKLSDKGQVVIPKDVRDRLRLESGDRLEVVERSDGVLLRKAFERSGESFDAITVRIRARAGATDRTTSIADMDDTLAEMWAQGGPRWDR</sequence>
<dbReference type="Proteomes" id="UP001500238">
    <property type="component" value="Unassembled WGS sequence"/>
</dbReference>
<name>A0ABP3SZ31_9SPHN</name>